<evidence type="ECO:0000256" key="2">
    <source>
        <dbReference type="SAM" id="Phobius"/>
    </source>
</evidence>
<feature type="region of interest" description="Disordered" evidence="1">
    <location>
        <begin position="245"/>
        <end position="264"/>
    </location>
</feature>
<keyword evidence="2" id="KW-0472">Membrane</keyword>
<name>A0A1M4XXH7_9BACT</name>
<sequence length="283" mass="32734">MGRLTLFLKNLRRCIKTQDDNISEQKNIVFISEHQVWTNNLERTLDRLYKCRDLEIANLWQRSVFLAVFLTLCLTGYGILVSKLFSLDTISEINKQTFTHIGAIGIGILGFLFSLIWIMMAKGSKAWYEVYEGAIYNFEEEFQVDLQIPDMYRMGINDGVDGKLNSSIISVKSGAYSPSKINIVIGQIFLLLWIVVMLIHGFFLFSIELPLCACCWAILSLLFLVGLSTFIIIQSKSSHLSKEGIKEREGYRESADKFREKRDSERNYEDVYYFNTDKYLKNK</sequence>
<reference evidence="4" key="1">
    <citation type="submission" date="2016-11" db="EMBL/GenBank/DDBJ databases">
        <authorList>
            <person name="Varghese N."/>
            <person name="Submissions S."/>
        </authorList>
    </citation>
    <scope>NUCLEOTIDE SEQUENCE [LARGE SCALE GENOMIC DNA]</scope>
    <source>
        <strain evidence="4">DSM 27370</strain>
    </source>
</reference>
<dbReference type="EMBL" id="FQUC01000003">
    <property type="protein sequence ID" value="SHE98145.1"/>
    <property type="molecule type" value="Genomic_DNA"/>
</dbReference>
<gene>
    <name evidence="3" type="ORF">SAMN05444362_10315</name>
</gene>
<feature type="transmembrane region" description="Helical" evidence="2">
    <location>
        <begin position="97"/>
        <end position="118"/>
    </location>
</feature>
<organism evidence="3 4">
    <name type="scientific">Dysgonomonas macrotermitis</name>
    <dbReference type="NCBI Taxonomy" id="1346286"/>
    <lineage>
        <taxon>Bacteria</taxon>
        <taxon>Pseudomonadati</taxon>
        <taxon>Bacteroidota</taxon>
        <taxon>Bacteroidia</taxon>
        <taxon>Bacteroidales</taxon>
        <taxon>Dysgonomonadaceae</taxon>
        <taxon>Dysgonomonas</taxon>
    </lineage>
</organism>
<keyword evidence="4" id="KW-1185">Reference proteome</keyword>
<evidence type="ECO:0000256" key="1">
    <source>
        <dbReference type="SAM" id="MobiDB-lite"/>
    </source>
</evidence>
<protein>
    <submittedName>
        <fullName evidence="3">Uncharacterized protein</fullName>
    </submittedName>
</protein>
<dbReference type="InterPro" id="IPR056918">
    <property type="entry name" value="8xMP"/>
</dbReference>
<dbReference type="RefSeq" id="WP_062177103.1">
    <property type="nucleotide sequence ID" value="NZ_BBXL01000003.1"/>
</dbReference>
<dbReference type="AlphaFoldDB" id="A0A1M4XXH7"/>
<keyword evidence="2" id="KW-0812">Transmembrane</keyword>
<feature type="transmembrane region" description="Helical" evidence="2">
    <location>
        <begin position="209"/>
        <end position="233"/>
    </location>
</feature>
<keyword evidence="2" id="KW-1133">Transmembrane helix</keyword>
<dbReference type="OrthoDB" id="5368706at2"/>
<dbReference type="STRING" id="1346286.SAMN05444362_10315"/>
<feature type="transmembrane region" description="Helical" evidence="2">
    <location>
        <begin position="64"/>
        <end position="85"/>
    </location>
</feature>
<proteinExistence type="predicted"/>
<evidence type="ECO:0000313" key="4">
    <source>
        <dbReference type="Proteomes" id="UP000184480"/>
    </source>
</evidence>
<dbReference type="Pfam" id="PF24838">
    <property type="entry name" value="8xMP"/>
    <property type="match status" value="1"/>
</dbReference>
<feature type="transmembrane region" description="Helical" evidence="2">
    <location>
        <begin position="181"/>
        <end position="203"/>
    </location>
</feature>
<dbReference type="Proteomes" id="UP000184480">
    <property type="component" value="Unassembled WGS sequence"/>
</dbReference>
<accession>A0A1M4XXH7</accession>
<evidence type="ECO:0000313" key="3">
    <source>
        <dbReference type="EMBL" id="SHE98145.1"/>
    </source>
</evidence>